<keyword evidence="9" id="KW-1185">Reference proteome</keyword>
<keyword evidence="2 6" id="KW-0540">Nuclease</keyword>
<accession>A0ABN1KCU0</accession>
<dbReference type="InterPro" id="IPR002716">
    <property type="entry name" value="PIN_dom"/>
</dbReference>
<dbReference type="Pfam" id="PF01850">
    <property type="entry name" value="PIN"/>
    <property type="match status" value="1"/>
</dbReference>
<comment type="cofactor">
    <cofactor evidence="6">
        <name>Mg(2+)</name>
        <dbReference type="ChEBI" id="CHEBI:18420"/>
    </cofactor>
</comment>
<evidence type="ECO:0000256" key="3">
    <source>
        <dbReference type="ARBA" id="ARBA00022723"/>
    </source>
</evidence>
<dbReference type="EMBL" id="BAAAEW010000033">
    <property type="protein sequence ID" value="GAA0762736.1"/>
    <property type="molecule type" value="Genomic_DNA"/>
</dbReference>
<dbReference type="Proteomes" id="UP001500279">
    <property type="component" value="Unassembled WGS sequence"/>
</dbReference>
<keyword evidence="3 6" id="KW-0479">Metal-binding</keyword>
<keyword evidence="6" id="KW-0800">Toxin</keyword>
<dbReference type="EC" id="3.1.-.-" evidence="6"/>
<keyword evidence="5 6" id="KW-0460">Magnesium</keyword>
<evidence type="ECO:0000256" key="2">
    <source>
        <dbReference type="ARBA" id="ARBA00022722"/>
    </source>
</evidence>
<dbReference type="HAMAP" id="MF_00265">
    <property type="entry name" value="VapC_Nob1"/>
    <property type="match status" value="1"/>
</dbReference>
<sequence length="133" mass="14970">MILVDSSVWIDYFRSTDTPQVALLDSLLGRTRIAVGDLIAGEVLQGIRDDKEFKRVKDIFDAFTRLDLCGYDLALKAAENYRTLRAKGITTRKTIDTLIATRCIEDGLTLLHSDRDFAPFAMHLGLREAYSEA</sequence>
<comment type="similarity">
    <text evidence="6">Belongs to the PINc/VapC protein family.</text>
</comment>
<dbReference type="PANTHER" id="PTHR42740">
    <property type="entry name" value="RIBONUCLEASE VAPC3"/>
    <property type="match status" value="1"/>
</dbReference>
<feature type="binding site" evidence="6">
    <location>
        <position position="96"/>
    </location>
    <ligand>
        <name>Mg(2+)</name>
        <dbReference type="ChEBI" id="CHEBI:18420"/>
    </ligand>
</feature>
<evidence type="ECO:0000256" key="1">
    <source>
        <dbReference type="ARBA" id="ARBA00022649"/>
    </source>
</evidence>
<comment type="caution">
    <text evidence="8">The sequence shown here is derived from an EMBL/GenBank/DDBJ whole genome shotgun (WGS) entry which is preliminary data.</text>
</comment>
<evidence type="ECO:0000313" key="9">
    <source>
        <dbReference type="Proteomes" id="UP001500279"/>
    </source>
</evidence>
<feature type="domain" description="PIN" evidence="7">
    <location>
        <begin position="2"/>
        <end position="118"/>
    </location>
</feature>
<dbReference type="Gene3D" id="3.40.50.1010">
    <property type="entry name" value="5'-nuclease"/>
    <property type="match status" value="1"/>
</dbReference>
<dbReference type="SUPFAM" id="SSF88723">
    <property type="entry name" value="PIN domain-like"/>
    <property type="match status" value="1"/>
</dbReference>
<evidence type="ECO:0000256" key="4">
    <source>
        <dbReference type="ARBA" id="ARBA00022801"/>
    </source>
</evidence>
<dbReference type="PANTHER" id="PTHR42740:SF1">
    <property type="entry name" value="RIBONUCLEASE VAPC3"/>
    <property type="match status" value="1"/>
</dbReference>
<evidence type="ECO:0000313" key="8">
    <source>
        <dbReference type="EMBL" id="GAA0762736.1"/>
    </source>
</evidence>
<feature type="binding site" evidence="6">
    <location>
        <position position="5"/>
    </location>
    <ligand>
        <name>Mg(2+)</name>
        <dbReference type="ChEBI" id="CHEBI:18420"/>
    </ligand>
</feature>
<name>A0ABN1KCU0_9BURK</name>
<protein>
    <recommendedName>
        <fullName evidence="6">Ribonuclease VapC</fullName>
        <shortName evidence="6">RNase VapC</shortName>
        <ecNumber evidence="6">3.1.-.-</ecNumber>
    </recommendedName>
    <alternativeName>
        <fullName evidence="6">Toxin VapC</fullName>
    </alternativeName>
</protein>
<proteinExistence type="inferred from homology"/>
<keyword evidence="4 6" id="KW-0378">Hydrolase</keyword>
<dbReference type="InterPro" id="IPR029060">
    <property type="entry name" value="PIN-like_dom_sf"/>
</dbReference>
<keyword evidence="1 6" id="KW-1277">Toxin-antitoxin system</keyword>
<gene>
    <name evidence="6" type="primary">vapC</name>
    <name evidence="8" type="ORF">GCM10009107_47520</name>
</gene>
<organism evidence="8 9">
    <name type="scientific">Ideonella azotifigens</name>
    <dbReference type="NCBI Taxonomy" id="513160"/>
    <lineage>
        <taxon>Bacteria</taxon>
        <taxon>Pseudomonadati</taxon>
        <taxon>Pseudomonadota</taxon>
        <taxon>Betaproteobacteria</taxon>
        <taxon>Burkholderiales</taxon>
        <taxon>Sphaerotilaceae</taxon>
        <taxon>Ideonella</taxon>
    </lineage>
</organism>
<reference evidence="8 9" key="1">
    <citation type="journal article" date="2019" name="Int. J. Syst. Evol. Microbiol.">
        <title>The Global Catalogue of Microorganisms (GCM) 10K type strain sequencing project: providing services to taxonomists for standard genome sequencing and annotation.</title>
        <authorList>
            <consortium name="The Broad Institute Genomics Platform"/>
            <consortium name="The Broad Institute Genome Sequencing Center for Infectious Disease"/>
            <person name="Wu L."/>
            <person name="Ma J."/>
        </authorList>
    </citation>
    <scope>NUCLEOTIDE SEQUENCE [LARGE SCALE GENOMIC DNA]</scope>
    <source>
        <strain evidence="8 9">JCM 15503</strain>
    </source>
</reference>
<dbReference type="RefSeq" id="WP_141288105.1">
    <property type="nucleotide sequence ID" value="NZ_BAAAEW010000033.1"/>
</dbReference>
<dbReference type="InterPro" id="IPR051749">
    <property type="entry name" value="PINc/VapC_TA_RNase"/>
</dbReference>
<dbReference type="CDD" id="cd18760">
    <property type="entry name" value="PIN_MtVapC3-like"/>
    <property type="match status" value="1"/>
</dbReference>
<dbReference type="InterPro" id="IPR022907">
    <property type="entry name" value="VapC_family"/>
</dbReference>
<evidence type="ECO:0000259" key="7">
    <source>
        <dbReference type="Pfam" id="PF01850"/>
    </source>
</evidence>
<evidence type="ECO:0000256" key="6">
    <source>
        <dbReference type="HAMAP-Rule" id="MF_00265"/>
    </source>
</evidence>
<evidence type="ECO:0000256" key="5">
    <source>
        <dbReference type="ARBA" id="ARBA00022842"/>
    </source>
</evidence>
<comment type="function">
    <text evidence="6">Toxic component of a toxin-antitoxin (TA) system. An RNase.</text>
</comment>